<evidence type="ECO:0000256" key="3">
    <source>
        <dbReference type="ARBA" id="ARBA00022833"/>
    </source>
</evidence>
<dbReference type="EMBL" id="SSOP01000015">
    <property type="protein sequence ID" value="KAB5594837.1"/>
    <property type="molecule type" value="Genomic_DNA"/>
</dbReference>
<dbReference type="SUPFAM" id="SSF57850">
    <property type="entry name" value="RING/U-box"/>
    <property type="match status" value="1"/>
</dbReference>
<dbReference type="PROSITE" id="PS50271">
    <property type="entry name" value="ZF_UBP"/>
    <property type="match status" value="1"/>
</dbReference>
<organism evidence="9 10">
    <name type="scientific">Ceratobasidium theobromae</name>
    <dbReference type="NCBI Taxonomy" id="1582974"/>
    <lineage>
        <taxon>Eukaryota</taxon>
        <taxon>Fungi</taxon>
        <taxon>Dikarya</taxon>
        <taxon>Basidiomycota</taxon>
        <taxon>Agaricomycotina</taxon>
        <taxon>Agaricomycetes</taxon>
        <taxon>Cantharellales</taxon>
        <taxon>Ceratobasidiaceae</taxon>
        <taxon>Ceratobasidium</taxon>
    </lineage>
</organism>
<evidence type="ECO:0000313" key="9">
    <source>
        <dbReference type="EMBL" id="KAB5594837.1"/>
    </source>
</evidence>
<dbReference type="EC" id="3.4.19.12" evidence="5"/>
<gene>
    <name evidence="9" type="ORF">CTheo_1652</name>
</gene>
<feature type="compositionally biased region" description="Low complexity" evidence="6">
    <location>
        <begin position="20"/>
        <end position="33"/>
    </location>
</feature>
<feature type="domain" description="USP" evidence="7">
    <location>
        <begin position="239"/>
        <end position="552"/>
    </location>
</feature>
<evidence type="ECO:0000256" key="1">
    <source>
        <dbReference type="ARBA" id="ARBA00022723"/>
    </source>
</evidence>
<keyword evidence="1" id="KW-0479">Metal-binding</keyword>
<dbReference type="InterPro" id="IPR001394">
    <property type="entry name" value="Peptidase_C19_UCH"/>
</dbReference>
<keyword evidence="3" id="KW-0862">Zinc</keyword>
<dbReference type="Gene3D" id="3.30.40.10">
    <property type="entry name" value="Zinc/RING finger domain, C3HC4 (zinc finger)"/>
    <property type="match status" value="1"/>
</dbReference>
<dbReference type="GO" id="GO:0004843">
    <property type="term" value="F:cysteine-type deubiquitinase activity"/>
    <property type="evidence" value="ECO:0007669"/>
    <property type="project" value="UniProtKB-UniRule"/>
</dbReference>
<dbReference type="PANTHER" id="PTHR24006:SF937">
    <property type="entry name" value="UBIQUITIN CARBOXYL-TERMINAL HYDROLASE"/>
    <property type="match status" value="1"/>
</dbReference>
<keyword evidence="5" id="KW-0788">Thiol protease</keyword>
<keyword evidence="2 4" id="KW-0863">Zinc-finger</keyword>
<comment type="caution">
    <text evidence="9">The sequence shown here is derived from an EMBL/GenBank/DDBJ whole genome shotgun (WGS) entry which is preliminary data.</text>
</comment>
<feature type="domain" description="UBP-type" evidence="8">
    <location>
        <begin position="100"/>
        <end position="199"/>
    </location>
</feature>
<dbReference type="PANTHER" id="PTHR24006">
    <property type="entry name" value="UBIQUITIN CARBOXYL-TERMINAL HYDROLASE"/>
    <property type="match status" value="1"/>
</dbReference>
<dbReference type="InterPro" id="IPR038765">
    <property type="entry name" value="Papain-like_cys_pep_sf"/>
</dbReference>
<dbReference type="GO" id="GO:0005634">
    <property type="term" value="C:nucleus"/>
    <property type="evidence" value="ECO:0007669"/>
    <property type="project" value="TreeGrafter"/>
</dbReference>
<dbReference type="Proteomes" id="UP000383932">
    <property type="component" value="Unassembled WGS sequence"/>
</dbReference>
<name>A0A5N5QUF2_9AGAM</name>
<evidence type="ECO:0000256" key="2">
    <source>
        <dbReference type="ARBA" id="ARBA00022771"/>
    </source>
</evidence>
<dbReference type="InterPro" id="IPR001607">
    <property type="entry name" value="Znf_UBP"/>
</dbReference>
<evidence type="ECO:0000259" key="7">
    <source>
        <dbReference type="PROSITE" id="PS50235"/>
    </source>
</evidence>
<evidence type="ECO:0000256" key="5">
    <source>
        <dbReference type="RuleBase" id="RU366025"/>
    </source>
</evidence>
<comment type="catalytic activity">
    <reaction evidence="5">
        <text>Thiol-dependent hydrolysis of ester, thioester, amide, peptide and isopeptide bonds formed by the C-terminal Gly of ubiquitin (a 76-residue protein attached to proteins as an intracellular targeting signal).</text>
        <dbReference type="EC" id="3.4.19.12"/>
    </reaction>
</comment>
<dbReference type="PROSITE" id="PS00972">
    <property type="entry name" value="USP_1"/>
    <property type="match status" value="1"/>
</dbReference>
<dbReference type="GO" id="GO:0008270">
    <property type="term" value="F:zinc ion binding"/>
    <property type="evidence" value="ECO:0007669"/>
    <property type="project" value="UniProtKB-KW"/>
</dbReference>
<keyword evidence="5 9" id="KW-0378">Hydrolase</keyword>
<dbReference type="SMART" id="SM00290">
    <property type="entry name" value="ZnF_UBP"/>
    <property type="match status" value="1"/>
</dbReference>
<dbReference type="InterPro" id="IPR050164">
    <property type="entry name" value="Peptidase_C19"/>
</dbReference>
<dbReference type="InterPro" id="IPR018200">
    <property type="entry name" value="USP_CS"/>
</dbReference>
<dbReference type="SUPFAM" id="SSF54001">
    <property type="entry name" value="Cysteine proteinases"/>
    <property type="match status" value="1"/>
</dbReference>
<reference evidence="9 10" key="1">
    <citation type="journal article" date="2019" name="Fungal Biol. Biotechnol.">
        <title>Draft genome sequence of fastidious pathogen Ceratobasidium theobromae, which causes vascular-streak dieback in Theobroma cacao.</title>
        <authorList>
            <person name="Ali S.S."/>
            <person name="Asman A."/>
            <person name="Shao J."/>
            <person name="Firmansyah A.P."/>
            <person name="Susilo A.W."/>
            <person name="Rosmana A."/>
            <person name="McMahon P."/>
            <person name="Junaid M."/>
            <person name="Guest D."/>
            <person name="Kheng T.Y."/>
            <person name="Meinhardt L.W."/>
            <person name="Bailey B.A."/>
        </authorList>
    </citation>
    <scope>NUCLEOTIDE SEQUENCE [LARGE SCALE GENOMIC DNA]</scope>
    <source>
        <strain evidence="9 10">CT2</strain>
    </source>
</reference>
<dbReference type="PROSITE" id="PS50235">
    <property type="entry name" value="USP_3"/>
    <property type="match status" value="1"/>
</dbReference>
<evidence type="ECO:0000256" key="4">
    <source>
        <dbReference type="PROSITE-ProRule" id="PRU00502"/>
    </source>
</evidence>
<proteinExistence type="inferred from homology"/>
<dbReference type="GO" id="GO:0006508">
    <property type="term" value="P:proteolysis"/>
    <property type="evidence" value="ECO:0007669"/>
    <property type="project" value="UniProtKB-KW"/>
</dbReference>
<keyword evidence="5" id="KW-0645">Protease</keyword>
<evidence type="ECO:0000259" key="8">
    <source>
        <dbReference type="PROSITE" id="PS50271"/>
    </source>
</evidence>
<dbReference type="OrthoDB" id="289038at2759"/>
<dbReference type="AlphaFoldDB" id="A0A5N5QUF2"/>
<accession>A0A5N5QUF2</accession>
<protein>
    <recommendedName>
        <fullName evidence="5">Ubiquitin carboxyl-terminal hydrolase</fullName>
        <ecNumber evidence="5">3.4.19.12</ecNumber>
    </recommendedName>
</protein>
<dbReference type="Gene3D" id="3.90.70.10">
    <property type="entry name" value="Cysteine proteinases"/>
    <property type="match status" value="1"/>
</dbReference>
<evidence type="ECO:0000256" key="6">
    <source>
        <dbReference type="SAM" id="MobiDB-lite"/>
    </source>
</evidence>
<feature type="compositionally biased region" description="Polar residues" evidence="6">
    <location>
        <begin position="41"/>
        <end position="53"/>
    </location>
</feature>
<dbReference type="InterPro" id="IPR013083">
    <property type="entry name" value="Znf_RING/FYVE/PHD"/>
</dbReference>
<dbReference type="Pfam" id="PF00443">
    <property type="entry name" value="UCH"/>
    <property type="match status" value="1"/>
</dbReference>
<keyword evidence="5" id="KW-0833">Ubl conjugation pathway</keyword>
<dbReference type="PROSITE" id="PS00973">
    <property type="entry name" value="USP_2"/>
    <property type="match status" value="1"/>
</dbReference>
<comment type="similarity">
    <text evidence="5">Belongs to the peptidase C19 family.</text>
</comment>
<dbReference type="GO" id="GO:0005829">
    <property type="term" value="C:cytosol"/>
    <property type="evidence" value="ECO:0007669"/>
    <property type="project" value="TreeGrafter"/>
</dbReference>
<sequence>MISPHGASSDGSDHSPSRPAPSSDAASTDSSSSDIEETLENDFTGTQENGNNYSETLDLDAVMGEPLKILETDSDCSHLRAKLGDPGFIKSYTAAVTWKARSQMQNSTTEPGNKTKRSKTAVIRCSDCGTALARPFVCVECSIAGCLMPNHIVDHLKYSGHGFFVDLMSGSVFCSECDDFVYSSRLDQAYALALLAAEEQVARFKGNSSPRQQFHPWVPDAQVASDLAKAKQVQCSGLRGLLNLGNTCYLNVIIQTMVHNPIVRNYYMSDKHNSQLCAVKDCMSCEMDRLFSKIYSSDSGPFAPTSLLYCLWLNSTELANYAQHDAHEFFISMLNQIHATTPGSTATNCTCLVHSTFAGLLQSDVQCGHCENVTSTSEIMLDISLDLKPMTQASGTSGTEMTLLSCLKRFTQPEKTTYKCDICGKSSNDATKQLSIRKLPPVLCFQLKRFEHGTTSSNKIDTVVRFGAILNMAPFSSTVARKGANKNPGPDSMYEYDLLAVVNHDGQMDTGHYSSFVRCHDRWYRFDDVKVTRSTLQECLKSSAYMLVYVKRHLNYRAAPGETSMPDGELLPDIDVSESALMEFSAHDQEDLLQLLEGA</sequence>
<dbReference type="InterPro" id="IPR028889">
    <property type="entry name" value="USP"/>
</dbReference>
<dbReference type="GO" id="GO:0016579">
    <property type="term" value="P:protein deubiquitination"/>
    <property type="evidence" value="ECO:0007669"/>
    <property type="project" value="InterPro"/>
</dbReference>
<keyword evidence="10" id="KW-1185">Reference proteome</keyword>
<evidence type="ECO:0000313" key="10">
    <source>
        <dbReference type="Proteomes" id="UP000383932"/>
    </source>
</evidence>
<feature type="region of interest" description="Disordered" evidence="6">
    <location>
        <begin position="1"/>
        <end position="53"/>
    </location>
</feature>
<dbReference type="Pfam" id="PF02148">
    <property type="entry name" value="zf-UBP"/>
    <property type="match status" value="1"/>
</dbReference>